<keyword evidence="1" id="KW-1133">Transmembrane helix</keyword>
<name>A0A1R2AMP9_9CILI</name>
<protein>
    <recommendedName>
        <fullName evidence="4">MARVEL domain-containing protein</fullName>
    </recommendedName>
</protein>
<comment type="caution">
    <text evidence="2">The sequence shown here is derived from an EMBL/GenBank/DDBJ whole genome shotgun (WGS) entry which is preliminary data.</text>
</comment>
<accession>A0A1R2AMP9</accession>
<feature type="transmembrane region" description="Helical" evidence="1">
    <location>
        <begin position="71"/>
        <end position="95"/>
    </location>
</feature>
<dbReference type="EMBL" id="MPUH01001937">
    <property type="protein sequence ID" value="OMJ65802.1"/>
    <property type="molecule type" value="Genomic_DNA"/>
</dbReference>
<keyword evidence="1" id="KW-0472">Membrane</keyword>
<sequence length="182" mass="20531">MQSVKSSSMILNQGRAINILGITASITIIIEILIVGFNINVVIFQSIACAVCFFTGLIGVKIGIYQTYQQVFYYPVIVLLCFSLWLVFTILSFLFQMSLYSSNNKEKIIICAVWTFVSVFGTGLLVRFFIDAVRLSNSMKQIEEKQEIPFLGVLLSENVSSEFDSIPTNAYNETKEKDYVQI</sequence>
<organism evidence="2 3">
    <name type="scientific">Stentor coeruleus</name>
    <dbReference type="NCBI Taxonomy" id="5963"/>
    <lineage>
        <taxon>Eukaryota</taxon>
        <taxon>Sar</taxon>
        <taxon>Alveolata</taxon>
        <taxon>Ciliophora</taxon>
        <taxon>Postciliodesmatophora</taxon>
        <taxon>Heterotrichea</taxon>
        <taxon>Heterotrichida</taxon>
        <taxon>Stentoridae</taxon>
        <taxon>Stentor</taxon>
    </lineage>
</organism>
<evidence type="ECO:0000313" key="3">
    <source>
        <dbReference type="Proteomes" id="UP000187209"/>
    </source>
</evidence>
<feature type="transmembrane region" description="Helical" evidence="1">
    <location>
        <begin position="16"/>
        <end position="37"/>
    </location>
</feature>
<feature type="transmembrane region" description="Helical" evidence="1">
    <location>
        <begin position="107"/>
        <end position="130"/>
    </location>
</feature>
<evidence type="ECO:0000313" key="2">
    <source>
        <dbReference type="EMBL" id="OMJ65802.1"/>
    </source>
</evidence>
<keyword evidence="3" id="KW-1185">Reference proteome</keyword>
<dbReference type="AlphaFoldDB" id="A0A1R2AMP9"/>
<evidence type="ECO:0000256" key="1">
    <source>
        <dbReference type="SAM" id="Phobius"/>
    </source>
</evidence>
<keyword evidence="1" id="KW-0812">Transmembrane</keyword>
<feature type="transmembrane region" description="Helical" evidence="1">
    <location>
        <begin position="43"/>
        <end position="64"/>
    </location>
</feature>
<reference evidence="2 3" key="1">
    <citation type="submission" date="2016-11" db="EMBL/GenBank/DDBJ databases">
        <title>The macronuclear genome of Stentor coeruleus: a giant cell with tiny introns.</title>
        <authorList>
            <person name="Slabodnick M."/>
            <person name="Ruby J.G."/>
            <person name="Reiff S.B."/>
            <person name="Swart E.C."/>
            <person name="Gosai S."/>
            <person name="Prabakaran S."/>
            <person name="Witkowska E."/>
            <person name="Larue G.E."/>
            <person name="Fisher S."/>
            <person name="Freeman R.M."/>
            <person name="Gunawardena J."/>
            <person name="Chu W."/>
            <person name="Stover N.A."/>
            <person name="Gregory B.D."/>
            <person name="Nowacki M."/>
            <person name="Derisi J."/>
            <person name="Roy S.W."/>
            <person name="Marshall W.F."/>
            <person name="Sood P."/>
        </authorList>
    </citation>
    <scope>NUCLEOTIDE SEQUENCE [LARGE SCALE GENOMIC DNA]</scope>
    <source>
        <strain evidence="2">WM001</strain>
    </source>
</reference>
<gene>
    <name evidence="2" type="ORF">SteCoe_37601</name>
</gene>
<evidence type="ECO:0008006" key="4">
    <source>
        <dbReference type="Google" id="ProtNLM"/>
    </source>
</evidence>
<dbReference type="Proteomes" id="UP000187209">
    <property type="component" value="Unassembled WGS sequence"/>
</dbReference>
<proteinExistence type="predicted"/>